<dbReference type="InterPro" id="IPR020144">
    <property type="entry name" value="SpoVAB"/>
</dbReference>
<accession>A0AAE3ARN0</accession>
<protein>
    <submittedName>
        <fullName evidence="2">Stage V sporulation protein AB</fullName>
    </submittedName>
</protein>
<keyword evidence="1" id="KW-0812">Transmembrane</keyword>
<dbReference type="Proteomes" id="UP001198962">
    <property type="component" value="Unassembled WGS sequence"/>
</dbReference>
<sequence length="150" mass="16038">MIFNNPLLHTLLLSLIGLSAGSIIAGGVFAFLAIIGVFPRLIGKTKTRSHIMLYETVIISGGIFGNLWDLYEFPLTSIFAPIASLLLAIFGASVGIFVGCLAMSLAETLKTLPVISRRSHLSVGLQYLILSIALGKLAGSLLYFFYGMDG</sequence>
<dbReference type="AlphaFoldDB" id="A0AAE3ARN0"/>
<name>A0AAE3ARN0_9FIRM</name>
<feature type="transmembrane region" description="Helical" evidence="1">
    <location>
        <begin position="51"/>
        <end position="68"/>
    </location>
</feature>
<feature type="transmembrane region" description="Helical" evidence="1">
    <location>
        <begin position="80"/>
        <end position="106"/>
    </location>
</feature>
<dbReference type="Pfam" id="PF13782">
    <property type="entry name" value="SpoVAB"/>
    <property type="match status" value="1"/>
</dbReference>
<evidence type="ECO:0000313" key="3">
    <source>
        <dbReference type="Proteomes" id="UP001198962"/>
    </source>
</evidence>
<dbReference type="RefSeq" id="WP_308450784.1">
    <property type="nucleotide sequence ID" value="NZ_JAJEPU010000007.1"/>
</dbReference>
<keyword evidence="1" id="KW-0472">Membrane</keyword>
<keyword evidence="3" id="KW-1185">Reference proteome</keyword>
<proteinExistence type="predicted"/>
<dbReference type="EMBL" id="JAJEPU010000007">
    <property type="protein sequence ID" value="MCC2164052.1"/>
    <property type="molecule type" value="Genomic_DNA"/>
</dbReference>
<comment type="caution">
    <text evidence="2">The sequence shown here is derived from an EMBL/GenBank/DDBJ whole genome shotgun (WGS) entry which is preliminary data.</text>
</comment>
<evidence type="ECO:0000256" key="1">
    <source>
        <dbReference type="SAM" id="Phobius"/>
    </source>
</evidence>
<keyword evidence="1" id="KW-1133">Transmembrane helix</keyword>
<reference evidence="2" key="1">
    <citation type="submission" date="2021-10" db="EMBL/GenBank/DDBJ databases">
        <title>Anaerobic single-cell dispensing facilitates the cultivation of human gut bacteria.</title>
        <authorList>
            <person name="Afrizal A."/>
        </authorList>
    </citation>
    <scope>NUCLEOTIDE SEQUENCE</scope>
    <source>
        <strain evidence="2">CLA-AA-H274</strain>
    </source>
</reference>
<feature type="transmembrane region" description="Helical" evidence="1">
    <location>
        <begin position="127"/>
        <end position="146"/>
    </location>
</feature>
<gene>
    <name evidence="2" type="ORF">LKD32_03985</name>
</gene>
<feature type="transmembrane region" description="Helical" evidence="1">
    <location>
        <begin position="12"/>
        <end position="39"/>
    </location>
</feature>
<organism evidence="2 3">
    <name type="scientific">Brotaphodocola catenula</name>
    <dbReference type="NCBI Taxonomy" id="2885361"/>
    <lineage>
        <taxon>Bacteria</taxon>
        <taxon>Bacillati</taxon>
        <taxon>Bacillota</taxon>
        <taxon>Clostridia</taxon>
        <taxon>Lachnospirales</taxon>
        <taxon>Lachnospiraceae</taxon>
        <taxon>Brotaphodocola</taxon>
    </lineage>
</organism>
<evidence type="ECO:0000313" key="2">
    <source>
        <dbReference type="EMBL" id="MCC2164052.1"/>
    </source>
</evidence>